<dbReference type="GO" id="GO:0006388">
    <property type="term" value="P:tRNA splicing, via endonucleolytic cleavage and ligation"/>
    <property type="evidence" value="ECO:0007669"/>
    <property type="project" value="TreeGrafter"/>
</dbReference>
<comment type="catalytic activity">
    <reaction evidence="6">
        <text>2'-phospho-[ligated tRNA] + NAD(+) = mature tRNA + ADP-alpha-D-ribose 1'',2''-cyclic phosphate + nicotinamide</text>
        <dbReference type="Rhea" id="RHEA:23324"/>
        <dbReference type="Rhea" id="RHEA-COMP:11106"/>
        <dbReference type="Rhea" id="RHEA-COMP:11107"/>
        <dbReference type="ChEBI" id="CHEBI:17154"/>
        <dbReference type="ChEBI" id="CHEBI:57540"/>
        <dbReference type="ChEBI" id="CHEBI:76596"/>
        <dbReference type="ChEBI" id="CHEBI:82883"/>
        <dbReference type="ChEBI" id="CHEBI:85027"/>
        <dbReference type="EC" id="2.7.1.160"/>
    </reaction>
</comment>
<feature type="compositionally biased region" description="Basic and acidic residues" evidence="7">
    <location>
        <begin position="293"/>
        <end position="308"/>
    </location>
</feature>
<dbReference type="Pfam" id="PF01885">
    <property type="entry name" value="PTS_2-RNA"/>
    <property type="match status" value="1"/>
</dbReference>
<dbReference type="InterPro" id="IPR042080">
    <property type="entry name" value="RNA_2'-PTrans_N"/>
</dbReference>
<dbReference type="InterPro" id="IPR002745">
    <property type="entry name" value="Ptrans_KptA/Tpt1"/>
</dbReference>
<dbReference type="EC" id="2.7.1.160" evidence="3"/>
<dbReference type="Gene3D" id="3.20.170.30">
    <property type="match status" value="1"/>
</dbReference>
<keyword evidence="5" id="KW-0520">NAD</keyword>
<dbReference type="SUPFAM" id="SSF56399">
    <property type="entry name" value="ADP-ribosylation"/>
    <property type="match status" value="1"/>
</dbReference>
<feature type="compositionally biased region" description="Basic and acidic residues" evidence="7">
    <location>
        <begin position="268"/>
        <end position="278"/>
    </location>
</feature>
<reference evidence="8" key="1">
    <citation type="journal article" date="2021" name="IMA Fungus">
        <title>Genomic characterization of three marine fungi, including Emericellopsis atlantica sp. nov. with signatures of a generalist lifestyle and marine biomass degradation.</title>
        <authorList>
            <person name="Hagestad O.C."/>
            <person name="Hou L."/>
            <person name="Andersen J.H."/>
            <person name="Hansen E.H."/>
            <person name="Altermark B."/>
            <person name="Li C."/>
            <person name="Kuhnert E."/>
            <person name="Cox R.J."/>
            <person name="Crous P.W."/>
            <person name="Spatafora J.W."/>
            <person name="Lail K."/>
            <person name="Amirebrahimi M."/>
            <person name="Lipzen A."/>
            <person name="Pangilinan J."/>
            <person name="Andreopoulos W."/>
            <person name="Hayes R.D."/>
            <person name="Ng V."/>
            <person name="Grigoriev I.V."/>
            <person name="Jackson S.A."/>
            <person name="Sutton T.D.S."/>
            <person name="Dobson A.D.W."/>
            <person name="Rama T."/>
        </authorList>
    </citation>
    <scope>NUCLEOTIDE SEQUENCE</scope>
    <source>
        <strain evidence="8">TRa3180A</strain>
    </source>
</reference>
<dbReference type="AlphaFoldDB" id="A0A9P8CF74"/>
<protein>
    <recommendedName>
        <fullName evidence="3">2'-phosphotransferase</fullName>
        <ecNumber evidence="3">2.7.1.160</ecNumber>
    </recommendedName>
</protein>
<proteinExistence type="inferred from homology"/>
<evidence type="ECO:0000256" key="5">
    <source>
        <dbReference type="ARBA" id="ARBA00023027"/>
    </source>
</evidence>
<gene>
    <name evidence="8" type="ORF">BJ878DRAFT_420434</name>
</gene>
<keyword evidence="9" id="KW-1185">Reference proteome</keyword>
<keyword evidence="4" id="KW-0808">Transferase</keyword>
<organism evidence="8 9">
    <name type="scientific">Calycina marina</name>
    <dbReference type="NCBI Taxonomy" id="1763456"/>
    <lineage>
        <taxon>Eukaryota</taxon>
        <taxon>Fungi</taxon>
        <taxon>Dikarya</taxon>
        <taxon>Ascomycota</taxon>
        <taxon>Pezizomycotina</taxon>
        <taxon>Leotiomycetes</taxon>
        <taxon>Helotiales</taxon>
        <taxon>Pezizellaceae</taxon>
        <taxon>Calycina</taxon>
    </lineage>
</organism>
<evidence type="ECO:0000256" key="3">
    <source>
        <dbReference type="ARBA" id="ARBA00012007"/>
    </source>
</evidence>
<feature type="compositionally biased region" description="Gly residues" evidence="7">
    <location>
        <begin position="1"/>
        <end position="12"/>
    </location>
</feature>
<dbReference type="Proteomes" id="UP000887226">
    <property type="component" value="Unassembled WGS sequence"/>
</dbReference>
<evidence type="ECO:0000256" key="7">
    <source>
        <dbReference type="SAM" id="MobiDB-lite"/>
    </source>
</evidence>
<feature type="region of interest" description="Disordered" evidence="7">
    <location>
        <begin position="1"/>
        <end position="35"/>
    </location>
</feature>
<feature type="region of interest" description="Disordered" evidence="7">
    <location>
        <begin position="256"/>
        <end position="308"/>
    </location>
</feature>
<comment type="function">
    <text evidence="1">Catalyzes the last step of tRNA splicing, the transfer of the splice junction 2'-phosphate from ligated tRNA to NAD to produce ADP-ribose 1''-2'' cyclic phosphate.</text>
</comment>
<name>A0A9P8CF74_9HELO</name>
<evidence type="ECO:0000256" key="4">
    <source>
        <dbReference type="ARBA" id="ARBA00022679"/>
    </source>
</evidence>
<evidence type="ECO:0000256" key="2">
    <source>
        <dbReference type="ARBA" id="ARBA00009836"/>
    </source>
</evidence>
<feature type="compositionally biased region" description="Gly residues" evidence="7">
    <location>
        <begin position="21"/>
        <end position="30"/>
    </location>
</feature>
<evidence type="ECO:0000313" key="8">
    <source>
        <dbReference type="EMBL" id="KAG9244873.1"/>
    </source>
</evidence>
<dbReference type="PANTHER" id="PTHR12684">
    <property type="entry name" value="PUTATIVE PHOSPHOTRANSFERASE"/>
    <property type="match status" value="1"/>
</dbReference>
<comment type="similarity">
    <text evidence="2">Belongs to the KptA/TPT1 family.</text>
</comment>
<dbReference type="PANTHER" id="PTHR12684:SF2">
    <property type="entry name" value="TRNA 2'-PHOSPHOTRANSFERASE 1"/>
    <property type="match status" value="1"/>
</dbReference>
<evidence type="ECO:0000256" key="6">
    <source>
        <dbReference type="ARBA" id="ARBA00047949"/>
    </source>
</evidence>
<evidence type="ECO:0000256" key="1">
    <source>
        <dbReference type="ARBA" id="ARBA00003343"/>
    </source>
</evidence>
<comment type="caution">
    <text evidence="8">The sequence shown here is derived from an EMBL/GenBank/DDBJ whole genome shotgun (WGS) entry which is preliminary data.</text>
</comment>
<sequence length="308" mass="33844">MEERGGCQGARGGRGRRGSGRGDAGGGSGQGREVQVSKALSKLLRHHAEKEGLQLDDGGFARLDQVMQWPRLKSLHVTFDDIKTVVVDNAKQRFSMKPSPSLSTPDLSSTNAADWIIRANQGHSIAIDASSLLTPVTLDTLPETVIHGTYFAFWEAIVESGGLKRMTRNHIHFSTGLPEGKEDIISGMRKDAEILIYVDIKRSLEEGGVKWWKSENGVVLTDGNVEGMLSSKYFTRVEGRREEVGILWEDGKEVAKLPEKQRGRKPPRGKEVRGDGHRGGAGRGNGRRRGRDRGRGKQLDGEVRQGET</sequence>
<evidence type="ECO:0000313" key="9">
    <source>
        <dbReference type="Proteomes" id="UP000887226"/>
    </source>
</evidence>
<dbReference type="GO" id="GO:0000215">
    <property type="term" value="F:tRNA 2'-phosphotransferase activity"/>
    <property type="evidence" value="ECO:0007669"/>
    <property type="project" value="UniProtKB-EC"/>
</dbReference>
<dbReference type="EMBL" id="MU253878">
    <property type="protein sequence ID" value="KAG9244873.1"/>
    <property type="molecule type" value="Genomic_DNA"/>
</dbReference>
<dbReference type="OrthoDB" id="419694at2759"/>
<dbReference type="Gene3D" id="1.10.10.970">
    <property type="entry name" value="RNA 2'-phosphotransferase, Tpt1/KptA family, N-terminal domain"/>
    <property type="match status" value="1"/>
</dbReference>
<dbReference type="InterPro" id="IPR042081">
    <property type="entry name" value="RNA_2'-PTrans_C"/>
</dbReference>
<accession>A0A9P8CF74</accession>